<evidence type="ECO:0000313" key="3">
    <source>
        <dbReference type="Proteomes" id="UP000444960"/>
    </source>
</evidence>
<feature type="compositionally biased region" description="Gly residues" evidence="1">
    <location>
        <begin position="118"/>
        <end position="136"/>
    </location>
</feature>
<feature type="region of interest" description="Disordered" evidence="1">
    <location>
        <begin position="392"/>
        <end position="458"/>
    </location>
</feature>
<feature type="compositionally biased region" description="Low complexity" evidence="1">
    <location>
        <begin position="152"/>
        <end position="165"/>
    </location>
</feature>
<dbReference type="Proteomes" id="UP000444960">
    <property type="component" value="Unassembled WGS sequence"/>
</dbReference>
<name>A0A7I9V7Z1_9ACTN</name>
<reference evidence="3" key="1">
    <citation type="submission" date="2019-06" db="EMBL/GenBank/DDBJ databases">
        <title>Gordonia isolated from sludge of a wastewater treatment plant.</title>
        <authorList>
            <person name="Tamura T."/>
            <person name="Aoyama K."/>
            <person name="Kang Y."/>
            <person name="Saito S."/>
            <person name="Akiyama N."/>
            <person name="Yazawa K."/>
            <person name="Gonoi T."/>
            <person name="Mikami Y."/>
        </authorList>
    </citation>
    <scope>NUCLEOTIDE SEQUENCE [LARGE SCALE GENOMIC DNA]</scope>
    <source>
        <strain evidence="3">NBRC 107696</strain>
    </source>
</reference>
<feature type="compositionally biased region" description="Basic and acidic residues" evidence="1">
    <location>
        <begin position="181"/>
        <end position="199"/>
    </location>
</feature>
<feature type="compositionally biased region" description="Polar residues" evidence="1">
    <location>
        <begin position="142"/>
        <end position="151"/>
    </location>
</feature>
<evidence type="ECO:0000256" key="1">
    <source>
        <dbReference type="SAM" id="MobiDB-lite"/>
    </source>
</evidence>
<gene>
    <name evidence="2" type="ORF">nbrc107696_19520</name>
</gene>
<feature type="region of interest" description="Disordered" evidence="1">
    <location>
        <begin position="80"/>
        <end position="199"/>
    </location>
</feature>
<feature type="compositionally biased region" description="Low complexity" evidence="1">
    <location>
        <begin position="445"/>
        <end position="458"/>
    </location>
</feature>
<keyword evidence="3" id="KW-1185">Reference proteome</keyword>
<evidence type="ECO:0000313" key="2">
    <source>
        <dbReference type="EMBL" id="GEE01506.1"/>
    </source>
</evidence>
<proteinExistence type="predicted"/>
<accession>A0A7I9V7Z1</accession>
<feature type="compositionally biased region" description="Pro residues" evidence="1">
    <location>
        <begin position="405"/>
        <end position="424"/>
    </location>
</feature>
<feature type="region of interest" description="Disordered" evidence="1">
    <location>
        <begin position="1"/>
        <end position="23"/>
    </location>
</feature>
<protein>
    <submittedName>
        <fullName evidence="2">Uncharacterized protein</fullName>
    </submittedName>
</protein>
<dbReference type="EMBL" id="BJOV01000003">
    <property type="protein sequence ID" value="GEE01506.1"/>
    <property type="molecule type" value="Genomic_DNA"/>
</dbReference>
<sequence>MDVPDGGHTTVNPDGSATVYDKDGNAIGQVARPWAFDSAGRPQKTWYAVDENGDLVQHVEPAENALYPILADPALVPAAPGSEIPWGPDHPDWDPEYDLGRPTVDPNAPSSGLPAEGVGPGPQSGSALGVGDGGAGVLEDNWSPQDQGQGTQQYDPAPEQEQQQPWVPPAQEDPPAQLMDAKFKDSDGNEWTRKDGQQNWEMERDGRKWTKIPREGGRYRLEVRDKNGRLIQFGEFARDGSGKGRMIGEDGKWHDAYFRPDGSIFLPGEWTQGSGDFQSHFETKIDVTILPDGTRVVDWIMRDPDRDDAVVGRRKAEVNPDGSFRRYWSNDIDGDLQERPINQIDSGMFTDALWWFMPIPGAGLAMKGASKLAGKIPGLNKAIPKIAEKLPIPKPRQAPLGTAPVPMPKHVPGVDPDPLPPPGGIPGVHPTPKAPAAPNPHLHSGPGAPAAPGNAAGALDAGQQQTLADALRPDKMDHVFVPKHKLDSVVARSGGEEAAMREIVRSIQGPDLPTRGPFEVERAIHGEMVVIRGAVVNGIPRIGTVFIR</sequence>
<dbReference type="AlphaFoldDB" id="A0A7I9V7Z1"/>
<organism evidence="2 3">
    <name type="scientific">Gordonia spumicola</name>
    <dbReference type="NCBI Taxonomy" id="589161"/>
    <lineage>
        <taxon>Bacteria</taxon>
        <taxon>Bacillati</taxon>
        <taxon>Actinomycetota</taxon>
        <taxon>Actinomycetes</taxon>
        <taxon>Mycobacteriales</taxon>
        <taxon>Gordoniaceae</taxon>
        <taxon>Gordonia</taxon>
    </lineage>
</organism>
<comment type="caution">
    <text evidence="2">The sequence shown here is derived from an EMBL/GenBank/DDBJ whole genome shotgun (WGS) entry which is preliminary data.</text>
</comment>